<dbReference type="RefSeq" id="WP_413279118.1">
    <property type="nucleotide sequence ID" value="NZ_JBHFNT010000173.1"/>
</dbReference>
<dbReference type="EMBL" id="JBHFNT010000173">
    <property type="protein sequence ID" value="MFB2836748.1"/>
    <property type="molecule type" value="Genomic_DNA"/>
</dbReference>
<proteinExistence type="predicted"/>
<reference evidence="1 2" key="1">
    <citation type="submission" date="2024-09" db="EMBL/GenBank/DDBJ databases">
        <title>Floridaenema gen nov. (Aerosakkonemataceae, Aerosakkonematales ord. nov., Cyanobacteria) from benthic tropical and subtropical fresh waters, with the description of four new species.</title>
        <authorList>
            <person name="Moretto J.A."/>
            <person name="Berthold D.E."/>
            <person name="Lefler F.W."/>
            <person name="Huang I.-S."/>
            <person name="Laughinghouse H. IV."/>
        </authorList>
    </citation>
    <scope>NUCLEOTIDE SEQUENCE [LARGE SCALE GENOMIC DNA]</scope>
    <source>
        <strain evidence="1 2">BLCC-F167</strain>
    </source>
</reference>
<comment type="caution">
    <text evidence="1">The sequence shown here is derived from an EMBL/GenBank/DDBJ whole genome shotgun (WGS) entry which is preliminary data.</text>
</comment>
<keyword evidence="2" id="KW-1185">Reference proteome</keyword>
<organism evidence="1 2">
    <name type="scientific">Floridaenema evergladense BLCC-F167</name>
    <dbReference type="NCBI Taxonomy" id="3153639"/>
    <lineage>
        <taxon>Bacteria</taxon>
        <taxon>Bacillati</taxon>
        <taxon>Cyanobacteriota</taxon>
        <taxon>Cyanophyceae</taxon>
        <taxon>Oscillatoriophycideae</taxon>
        <taxon>Aerosakkonematales</taxon>
        <taxon>Aerosakkonemataceae</taxon>
        <taxon>Floridanema</taxon>
        <taxon>Floridanema evergladense</taxon>
    </lineage>
</organism>
<protein>
    <submittedName>
        <fullName evidence="1">Uncharacterized protein</fullName>
    </submittedName>
</protein>
<name>A0ABV4WQ26_9CYAN</name>
<evidence type="ECO:0000313" key="1">
    <source>
        <dbReference type="EMBL" id="MFB2836748.1"/>
    </source>
</evidence>
<sequence>MRSVNLTNTRQQLKTLNYHSVDEIKTLIEAFENCTLPRIEWTHPAHLTVGLWYLTHYSETEATNRIRNGIQKYNSAMGIKTTKDSGYHETLTIFWIRIVSQFITTQPDKETLDLANKLIQNYANKNLPFEYYSHDLLMSWSARTNWVKPDLKPL</sequence>
<gene>
    <name evidence="1" type="ORF">ACE1CA_19635</name>
</gene>
<evidence type="ECO:0000313" key="2">
    <source>
        <dbReference type="Proteomes" id="UP001576780"/>
    </source>
</evidence>
<accession>A0ABV4WQ26</accession>
<dbReference type="Proteomes" id="UP001576780">
    <property type="component" value="Unassembled WGS sequence"/>
</dbReference>